<evidence type="ECO:0000313" key="1">
    <source>
        <dbReference type="EMBL" id="PZW27993.1"/>
    </source>
</evidence>
<name>A0A326U4Q4_THEHA</name>
<organism evidence="1 2">
    <name type="scientific">Thermosporothrix hazakensis</name>
    <dbReference type="NCBI Taxonomy" id="644383"/>
    <lineage>
        <taxon>Bacteria</taxon>
        <taxon>Bacillati</taxon>
        <taxon>Chloroflexota</taxon>
        <taxon>Ktedonobacteria</taxon>
        <taxon>Ktedonobacterales</taxon>
        <taxon>Thermosporotrichaceae</taxon>
        <taxon>Thermosporothrix</taxon>
    </lineage>
</organism>
<evidence type="ECO:0008006" key="3">
    <source>
        <dbReference type="Google" id="ProtNLM"/>
    </source>
</evidence>
<reference evidence="1 2" key="1">
    <citation type="submission" date="2018-06" db="EMBL/GenBank/DDBJ databases">
        <title>Genomic Encyclopedia of Archaeal and Bacterial Type Strains, Phase II (KMG-II): from individual species to whole genera.</title>
        <authorList>
            <person name="Goeker M."/>
        </authorList>
    </citation>
    <scope>NUCLEOTIDE SEQUENCE [LARGE SCALE GENOMIC DNA]</scope>
    <source>
        <strain evidence="1 2">ATCC BAA-1881</strain>
    </source>
</reference>
<accession>A0A326U4Q4</accession>
<proteinExistence type="predicted"/>
<keyword evidence="2" id="KW-1185">Reference proteome</keyword>
<dbReference type="RefSeq" id="WP_137686421.1">
    <property type="nucleotide sequence ID" value="NZ_BIFX01000003.1"/>
</dbReference>
<dbReference type="OrthoDB" id="164646at2"/>
<sequence>MSSVNSFPDWSAFQRRETLNRADEMIPPTAAIEQVLHILHSERMAFRQQQEASLSATFDLLAEQAVLLYQLDMLLARYKERFENAPSPPEERPPFKHIHKSLSILKEQMRDVLTRAGIEIIVPLGKTYADVKNIVEIEHWRHHPDYTEELVIEVQEPIIRMQTGDTVLIRQGRVIMGAPETAKEDA</sequence>
<dbReference type="Proteomes" id="UP000248806">
    <property type="component" value="Unassembled WGS sequence"/>
</dbReference>
<gene>
    <name evidence="1" type="ORF">EI42_03371</name>
</gene>
<dbReference type="AlphaFoldDB" id="A0A326U4Q4"/>
<protein>
    <recommendedName>
        <fullName evidence="3">Molecular chaperone GrpE (Heat shock protein)</fullName>
    </recommendedName>
</protein>
<evidence type="ECO:0000313" key="2">
    <source>
        <dbReference type="Proteomes" id="UP000248806"/>
    </source>
</evidence>
<comment type="caution">
    <text evidence="1">The sequence shown here is derived from an EMBL/GenBank/DDBJ whole genome shotgun (WGS) entry which is preliminary data.</text>
</comment>
<dbReference type="EMBL" id="QKUF01000011">
    <property type="protein sequence ID" value="PZW27993.1"/>
    <property type="molecule type" value="Genomic_DNA"/>
</dbReference>